<dbReference type="RefSeq" id="WP_107822473.1">
    <property type="nucleotide sequence ID" value="NZ_OY782574.1"/>
</dbReference>
<comment type="caution">
    <text evidence="1">The sequence shown here is derived from an EMBL/GenBank/DDBJ whole genome shotgun (WGS) entry which is preliminary data.</text>
</comment>
<proteinExistence type="predicted"/>
<sequence>MNKVSIVCGILAMIPALFSCQSEEVLPIVNSDALILSQKIDGVTKYGLAFHTYANVAMAGVNARSESGEVYKLYSYNDYVLEFYTEMDEADFTTSLPETGVYTFSVTRTNGEELTVADELTGITIEPVELTTCEYEADNNRIHLVWDSSDQEDYSVVVLRNSEGTRVYYSSSLGSSVVSANISSSGWIGDYEPVFGESYTVELGLYAKEDGEDQFLEAKAITRQTVVWGE</sequence>
<accession>A0A2T5C150</accession>
<dbReference type="PROSITE" id="PS51257">
    <property type="entry name" value="PROKAR_LIPOPROTEIN"/>
    <property type="match status" value="1"/>
</dbReference>
<keyword evidence="2" id="KW-1185">Reference proteome</keyword>
<dbReference type="OrthoDB" id="1121672at2"/>
<protein>
    <submittedName>
        <fullName evidence="1">Uncharacterized protein</fullName>
    </submittedName>
</protein>
<gene>
    <name evidence="1" type="ORF">C8N47_10964</name>
</gene>
<evidence type="ECO:0000313" key="1">
    <source>
        <dbReference type="EMBL" id="PTN08329.1"/>
    </source>
</evidence>
<dbReference type="AlphaFoldDB" id="A0A2T5C150"/>
<dbReference type="EMBL" id="QAAD01000009">
    <property type="protein sequence ID" value="PTN08329.1"/>
    <property type="molecule type" value="Genomic_DNA"/>
</dbReference>
<name>A0A2T5C150_9BACT</name>
<organism evidence="1 2">
    <name type="scientific">Mangrovibacterium marinum</name>
    <dbReference type="NCBI Taxonomy" id="1639118"/>
    <lineage>
        <taxon>Bacteria</taxon>
        <taxon>Pseudomonadati</taxon>
        <taxon>Bacteroidota</taxon>
        <taxon>Bacteroidia</taxon>
        <taxon>Marinilabiliales</taxon>
        <taxon>Prolixibacteraceae</taxon>
        <taxon>Mangrovibacterium</taxon>
    </lineage>
</organism>
<dbReference type="Proteomes" id="UP000243525">
    <property type="component" value="Unassembled WGS sequence"/>
</dbReference>
<evidence type="ECO:0000313" key="2">
    <source>
        <dbReference type="Proteomes" id="UP000243525"/>
    </source>
</evidence>
<reference evidence="1 2" key="1">
    <citation type="submission" date="2018-04" db="EMBL/GenBank/DDBJ databases">
        <title>Genomic Encyclopedia of Archaeal and Bacterial Type Strains, Phase II (KMG-II): from individual species to whole genera.</title>
        <authorList>
            <person name="Goeker M."/>
        </authorList>
    </citation>
    <scope>NUCLEOTIDE SEQUENCE [LARGE SCALE GENOMIC DNA]</scope>
    <source>
        <strain evidence="1 2">DSM 28823</strain>
    </source>
</reference>